<dbReference type="InterPro" id="IPR014757">
    <property type="entry name" value="Tscrpt_reg_IclR_C"/>
</dbReference>
<sequence length="270" mass="29839">MTLAEIETDFEPQLDKEAAGAPPSVLGKAYLLLAAFDDGHPRLGLTELSRRSGVPKASAYRLSQELVALGFLDRVDNSYQLGWRVFELGQRVPGPAQLRSVARPVLMDLHTATRAVIHLAVPRGNDTVHLERIAGRRDSRVQTAIDTRIPQWFTASGKIFLAHSDQADEALSALERGEVIPLTPHSICNGRALRSQLAEVRERRWAAEREECIEGYKTYAVPITVAGSTEVVAALSATMEVARRDDQQVTHALWAAAHDIGRGLRRRLVW</sequence>
<dbReference type="InterPro" id="IPR036388">
    <property type="entry name" value="WH-like_DNA-bd_sf"/>
</dbReference>
<comment type="caution">
    <text evidence="6">The sequence shown here is derived from an EMBL/GenBank/DDBJ whole genome shotgun (WGS) entry which is preliminary data.</text>
</comment>
<dbReference type="RefSeq" id="WP_179727250.1">
    <property type="nucleotide sequence ID" value="NZ_BAABEF010000001.1"/>
</dbReference>
<dbReference type="Gene3D" id="3.30.450.40">
    <property type="match status" value="1"/>
</dbReference>
<evidence type="ECO:0000313" key="7">
    <source>
        <dbReference type="Proteomes" id="UP000582231"/>
    </source>
</evidence>
<feature type="domain" description="HTH iclR-type" evidence="4">
    <location>
        <begin position="23"/>
        <end position="83"/>
    </location>
</feature>
<feature type="domain" description="IclR-ED" evidence="5">
    <location>
        <begin position="84"/>
        <end position="270"/>
    </location>
</feature>
<evidence type="ECO:0000259" key="4">
    <source>
        <dbReference type="PROSITE" id="PS51077"/>
    </source>
</evidence>
<protein>
    <submittedName>
        <fullName evidence="6">DNA-binding IclR family transcriptional regulator</fullName>
    </submittedName>
</protein>
<keyword evidence="2 6" id="KW-0238">DNA-binding</keyword>
<dbReference type="GO" id="GO:0003700">
    <property type="term" value="F:DNA-binding transcription factor activity"/>
    <property type="evidence" value="ECO:0007669"/>
    <property type="project" value="TreeGrafter"/>
</dbReference>
<dbReference type="InterPro" id="IPR005471">
    <property type="entry name" value="Tscrpt_reg_IclR_N"/>
</dbReference>
<dbReference type="PANTHER" id="PTHR30136">
    <property type="entry name" value="HELIX-TURN-HELIX TRANSCRIPTIONAL REGULATOR, ICLR FAMILY"/>
    <property type="match status" value="1"/>
</dbReference>
<dbReference type="Gene3D" id="1.10.10.10">
    <property type="entry name" value="Winged helix-like DNA-binding domain superfamily/Winged helix DNA-binding domain"/>
    <property type="match status" value="1"/>
</dbReference>
<gene>
    <name evidence="6" type="ORF">BJ958_002634</name>
</gene>
<evidence type="ECO:0000313" key="6">
    <source>
        <dbReference type="EMBL" id="NYD31088.1"/>
    </source>
</evidence>
<dbReference type="SUPFAM" id="SSF55781">
    <property type="entry name" value="GAF domain-like"/>
    <property type="match status" value="1"/>
</dbReference>
<dbReference type="SUPFAM" id="SSF46785">
    <property type="entry name" value="Winged helix' DNA-binding domain"/>
    <property type="match status" value="1"/>
</dbReference>
<evidence type="ECO:0000256" key="2">
    <source>
        <dbReference type="ARBA" id="ARBA00023125"/>
    </source>
</evidence>
<dbReference type="AlphaFoldDB" id="A0A852RKD3"/>
<dbReference type="GO" id="GO:0045892">
    <property type="term" value="P:negative regulation of DNA-templated transcription"/>
    <property type="evidence" value="ECO:0007669"/>
    <property type="project" value="TreeGrafter"/>
</dbReference>
<keyword evidence="1" id="KW-0805">Transcription regulation</keyword>
<dbReference type="SMART" id="SM00346">
    <property type="entry name" value="HTH_ICLR"/>
    <property type="match status" value="1"/>
</dbReference>
<dbReference type="InterPro" id="IPR029016">
    <property type="entry name" value="GAF-like_dom_sf"/>
</dbReference>
<organism evidence="6 7">
    <name type="scientific">Nocardioides kongjuensis</name>
    <dbReference type="NCBI Taxonomy" id="349522"/>
    <lineage>
        <taxon>Bacteria</taxon>
        <taxon>Bacillati</taxon>
        <taxon>Actinomycetota</taxon>
        <taxon>Actinomycetes</taxon>
        <taxon>Propionibacteriales</taxon>
        <taxon>Nocardioidaceae</taxon>
        <taxon>Nocardioides</taxon>
    </lineage>
</organism>
<reference evidence="6 7" key="1">
    <citation type="submission" date="2020-07" db="EMBL/GenBank/DDBJ databases">
        <title>Sequencing the genomes of 1000 actinobacteria strains.</title>
        <authorList>
            <person name="Klenk H.-P."/>
        </authorList>
    </citation>
    <scope>NUCLEOTIDE SEQUENCE [LARGE SCALE GENOMIC DNA]</scope>
    <source>
        <strain evidence="6 7">DSM 19082</strain>
    </source>
</reference>
<proteinExistence type="predicted"/>
<evidence type="ECO:0000256" key="1">
    <source>
        <dbReference type="ARBA" id="ARBA00023015"/>
    </source>
</evidence>
<dbReference type="PROSITE" id="PS51077">
    <property type="entry name" value="HTH_ICLR"/>
    <property type="match status" value="1"/>
</dbReference>
<keyword evidence="7" id="KW-1185">Reference proteome</keyword>
<dbReference type="GO" id="GO:0003677">
    <property type="term" value="F:DNA binding"/>
    <property type="evidence" value="ECO:0007669"/>
    <property type="project" value="UniProtKB-KW"/>
</dbReference>
<dbReference type="PANTHER" id="PTHR30136:SF2">
    <property type="entry name" value="TRANSCRIPTIONAL REGULATOR ICLR"/>
    <property type="match status" value="1"/>
</dbReference>
<dbReference type="Pfam" id="PF01614">
    <property type="entry name" value="IclR_C"/>
    <property type="match status" value="1"/>
</dbReference>
<dbReference type="Proteomes" id="UP000582231">
    <property type="component" value="Unassembled WGS sequence"/>
</dbReference>
<name>A0A852RKD3_9ACTN</name>
<evidence type="ECO:0000259" key="5">
    <source>
        <dbReference type="PROSITE" id="PS51078"/>
    </source>
</evidence>
<dbReference type="EMBL" id="JACCBF010000001">
    <property type="protein sequence ID" value="NYD31088.1"/>
    <property type="molecule type" value="Genomic_DNA"/>
</dbReference>
<dbReference type="Pfam" id="PF09339">
    <property type="entry name" value="HTH_IclR"/>
    <property type="match status" value="1"/>
</dbReference>
<dbReference type="PROSITE" id="PS51078">
    <property type="entry name" value="ICLR_ED"/>
    <property type="match status" value="1"/>
</dbReference>
<dbReference type="InterPro" id="IPR036390">
    <property type="entry name" value="WH_DNA-bd_sf"/>
</dbReference>
<keyword evidence="3" id="KW-0804">Transcription</keyword>
<evidence type="ECO:0000256" key="3">
    <source>
        <dbReference type="ARBA" id="ARBA00023163"/>
    </source>
</evidence>
<accession>A0A852RKD3</accession>
<dbReference type="InterPro" id="IPR050707">
    <property type="entry name" value="HTH_MetabolicPath_Reg"/>
</dbReference>